<dbReference type="Pfam" id="PF00544">
    <property type="entry name" value="Pectate_lyase_4"/>
    <property type="match status" value="1"/>
</dbReference>
<dbReference type="InterPro" id="IPR011050">
    <property type="entry name" value="Pectin_lyase_fold/virulence"/>
</dbReference>
<keyword evidence="4 8" id="KW-0479">Metal-binding</keyword>
<name>A0AAW1GKQ4_SAPOF</name>
<dbReference type="AlphaFoldDB" id="A0AAW1GKQ4"/>
<dbReference type="PRINTS" id="PR00807">
    <property type="entry name" value="AMBALLERGEN"/>
</dbReference>
<evidence type="ECO:0000259" key="10">
    <source>
        <dbReference type="SMART" id="SM00656"/>
    </source>
</evidence>
<comment type="pathway">
    <text evidence="2 8">Glycan metabolism; pectin degradation; 2-dehydro-3-deoxy-D-gluconate from pectin: step 2/5.</text>
</comment>
<protein>
    <recommendedName>
        <fullName evidence="3 8">Pectate lyase</fullName>
        <ecNumber evidence="3 8">4.2.2.2</ecNumber>
    </recommendedName>
</protein>
<keyword evidence="12" id="KW-1185">Reference proteome</keyword>
<accession>A0AAW1GKQ4</accession>
<dbReference type="Gene3D" id="2.160.20.10">
    <property type="entry name" value="Single-stranded right-handed beta-helix, Pectin lyase-like"/>
    <property type="match status" value="1"/>
</dbReference>
<evidence type="ECO:0000256" key="4">
    <source>
        <dbReference type="ARBA" id="ARBA00022723"/>
    </source>
</evidence>
<dbReference type="InterPro" id="IPR018082">
    <property type="entry name" value="AmbAllergen"/>
</dbReference>
<comment type="similarity">
    <text evidence="8">Belongs to the polysaccharide lyase 1 family.</text>
</comment>
<evidence type="ECO:0000256" key="3">
    <source>
        <dbReference type="ARBA" id="ARBA00012272"/>
    </source>
</evidence>
<dbReference type="InterPro" id="IPR002022">
    <property type="entry name" value="Pec_lyase"/>
</dbReference>
<dbReference type="SMART" id="SM00656">
    <property type="entry name" value="Amb_all"/>
    <property type="match status" value="1"/>
</dbReference>
<comment type="cofactor">
    <cofactor evidence="8">
        <name>Ca(2+)</name>
        <dbReference type="ChEBI" id="CHEBI:29108"/>
    </cofactor>
    <text evidence="8">Binds 1 Ca(2+) ion. Required for its activity.</text>
</comment>
<gene>
    <name evidence="11" type="ORF">RND81_14G102300</name>
</gene>
<dbReference type="PANTHER" id="PTHR31683:SF164">
    <property type="entry name" value="PECTATE LYASE 5-RELATED"/>
    <property type="match status" value="1"/>
</dbReference>
<feature type="compositionally biased region" description="Low complexity" evidence="9">
    <location>
        <begin position="75"/>
        <end position="87"/>
    </location>
</feature>
<comment type="caution">
    <text evidence="11">The sequence shown here is derived from an EMBL/GenBank/DDBJ whole genome shotgun (WGS) entry which is preliminary data.</text>
</comment>
<evidence type="ECO:0000313" key="11">
    <source>
        <dbReference type="EMBL" id="KAK9665282.1"/>
    </source>
</evidence>
<feature type="signal peptide" evidence="8">
    <location>
        <begin position="1"/>
        <end position="26"/>
    </location>
</feature>
<evidence type="ECO:0000256" key="8">
    <source>
        <dbReference type="RuleBase" id="RU361123"/>
    </source>
</evidence>
<dbReference type="EC" id="4.2.2.2" evidence="3 8"/>
<comment type="catalytic activity">
    <reaction evidence="1 8">
        <text>Eliminative cleavage of (1-&gt;4)-alpha-D-galacturonan to give oligosaccharides with 4-deoxy-alpha-D-galact-4-enuronosyl groups at their non-reducing ends.</text>
        <dbReference type="EC" id="4.2.2.2"/>
    </reaction>
</comment>
<dbReference type="SUPFAM" id="SSF51126">
    <property type="entry name" value="Pectin lyase-like"/>
    <property type="match status" value="1"/>
</dbReference>
<dbReference type="GO" id="GO:0046872">
    <property type="term" value="F:metal ion binding"/>
    <property type="evidence" value="ECO:0007669"/>
    <property type="project" value="UniProtKB-KW"/>
</dbReference>
<sequence>MYFNLLFLLSVLCSFVILDCLLPVQALRTYIPLVPAPKLTFESIASPAQGPKSRTRHVPSPVEGPEPTVSPVEGPEPYTSPEPSTSPILAPEPSTWHVPTPESNASPVRTPAQAPSPVAPNGCKTYLTGNPIDDCWRQHGQEWAKNRQDLANCGVGFGKNAIGGQQGEIYVVTNPKDDPNNPKEGTLRYGVLQDKPLWIVFANDTLIKLKQPLHIKSFKTIDGRGVEVVITSSEGTCLGISNVTNVIVHGIRIHDCKEDAMTITNSRHIWVDHCSLSRCGDGLIDVVHGSTYVTISSNYFTYHRKVMLLGNSDKDVEDKDMRITVAYNHFGEGVVQRLPRCRFGYFHVVNNHYTHWVTYAIGGSANPTIYSQGNRFLVTDTQSSKTVTKHMDATKKEWETWNWRSEGDMFLNGTDFEQSGSKSLTAYEKAASLRALPSSLVPLLTRDAGVLLCEVGKCC</sequence>
<dbReference type="InterPro" id="IPR045032">
    <property type="entry name" value="PEL"/>
</dbReference>
<evidence type="ECO:0000256" key="7">
    <source>
        <dbReference type="ARBA" id="ARBA00023239"/>
    </source>
</evidence>
<feature type="chain" id="PRO_5043098369" description="Pectate lyase" evidence="8">
    <location>
        <begin position="27"/>
        <end position="459"/>
    </location>
</feature>
<feature type="region of interest" description="Disordered" evidence="9">
    <location>
        <begin position="45"/>
        <end position="119"/>
    </location>
</feature>
<organism evidence="11 12">
    <name type="scientific">Saponaria officinalis</name>
    <name type="common">Common soapwort</name>
    <name type="synonym">Lychnis saponaria</name>
    <dbReference type="NCBI Taxonomy" id="3572"/>
    <lineage>
        <taxon>Eukaryota</taxon>
        <taxon>Viridiplantae</taxon>
        <taxon>Streptophyta</taxon>
        <taxon>Embryophyta</taxon>
        <taxon>Tracheophyta</taxon>
        <taxon>Spermatophyta</taxon>
        <taxon>Magnoliopsida</taxon>
        <taxon>eudicotyledons</taxon>
        <taxon>Gunneridae</taxon>
        <taxon>Pentapetalae</taxon>
        <taxon>Caryophyllales</taxon>
        <taxon>Caryophyllaceae</taxon>
        <taxon>Caryophylleae</taxon>
        <taxon>Saponaria</taxon>
    </lineage>
</organism>
<dbReference type="PANTHER" id="PTHR31683">
    <property type="entry name" value="PECTATE LYASE 18-RELATED"/>
    <property type="match status" value="1"/>
</dbReference>
<evidence type="ECO:0000256" key="2">
    <source>
        <dbReference type="ARBA" id="ARBA00005220"/>
    </source>
</evidence>
<feature type="domain" description="Pectate lyase" evidence="10">
    <location>
        <begin position="204"/>
        <end position="382"/>
    </location>
</feature>
<evidence type="ECO:0000256" key="1">
    <source>
        <dbReference type="ARBA" id="ARBA00000695"/>
    </source>
</evidence>
<dbReference type="Proteomes" id="UP001443914">
    <property type="component" value="Unassembled WGS sequence"/>
</dbReference>
<keyword evidence="5 8" id="KW-0732">Signal</keyword>
<keyword evidence="6 8" id="KW-0106">Calcium</keyword>
<proteinExistence type="inferred from homology"/>
<keyword evidence="7 8" id="KW-0456">Lyase</keyword>
<evidence type="ECO:0000256" key="6">
    <source>
        <dbReference type="ARBA" id="ARBA00022837"/>
    </source>
</evidence>
<dbReference type="EMBL" id="JBDFQZ010000014">
    <property type="protein sequence ID" value="KAK9665282.1"/>
    <property type="molecule type" value="Genomic_DNA"/>
</dbReference>
<evidence type="ECO:0000313" key="12">
    <source>
        <dbReference type="Proteomes" id="UP001443914"/>
    </source>
</evidence>
<evidence type="ECO:0000256" key="9">
    <source>
        <dbReference type="SAM" id="MobiDB-lite"/>
    </source>
</evidence>
<dbReference type="GO" id="GO:0030570">
    <property type="term" value="F:pectate lyase activity"/>
    <property type="evidence" value="ECO:0007669"/>
    <property type="project" value="UniProtKB-EC"/>
</dbReference>
<evidence type="ECO:0000256" key="5">
    <source>
        <dbReference type="ARBA" id="ARBA00022729"/>
    </source>
</evidence>
<reference evidence="11" key="1">
    <citation type="submission" date="2024-03" db="EMBL/GenBank/DDBJ databases">
        <title>WGS assembly of Saponaria officinalis var. Norfolk2.</title>
        <authorList>
            <person name="Jenkins J."/>
            <person name="Shu S."/>
            <person name="Grimwood J."/>
            <person name="Barry K."/>
            <person name="Goodstein D."/>
            <person name="Schmutz J."/>
            <person name="Leebens-Mack J."/>
            <person name="Osbourn A."/>
        </authorList>
    </citation>
    <scope>NUCLEOTIDE SEQUENCE [LARGE SCALE GENOMIC DNA]</scope>
    <source>
        <strain evidence="11">JIC</strain>
    </source>
</reference>
<dbReference type="InterPro" id="IPR012334">
    <property type="entry name" value="Pectin_lyas_fold"/>
</dbReference>